<dbReference type="Gene3D" id="1.10.1200.10">
    <property type="entry name" value="ACP-like"/>
    <property type="match status" value="1"/>
</dbReference>
<dbReference type="InterPro" id="IPR006162">
    <property type="entry name" value="Ppantetheine_attach_site"/>
</dbReference>
<dbReference type="Pfam" id="PF00550">
    <property type="entry name" value="PP-binding"/>
    <property type="match status" value="1"/>
</dbReference>
<dbReference type="PANTHER" id="PTHR45527">
    <property type="entry name" value="NONRIBOSOMAL PEPTIDE SYNTHETASE"/>
    <property type="match status" value="1"/>
</dbReference>
<reference evidence="6" key="1">
    <citation type="submission" date="2017-01" db="EMBL/GenBank/DDBJ databases">
        <authorList>
            <person name="Varghese N."/>
            <person name="Submissions S."/>
        </authorList>
    </citation>
    <scope>NUCLEOTIDE SEQUENCE [LARGE SCALE GENOMIC DNA]</scope>
    <source>
        <strain evidence="6">ATCC 12950</strain>
    </source>
</reference>
<dbReference type="PROSITE" id="PS50075">
    <property type="entry name" value="CARRIER"/>
    <property type="match status" value="1"/>
</dbReference>
<feature type="domain" description="Carrier" evidence="4">
    <location>
        <begin position="454"/>
        <end position="529"/>
    </location>
</feature>
<dbReference type="GO" id="GO:0031177">
    <property type="term" value="F:phosphopantetheine binding"/>
    <property type="evidence" value="ECO:0007669"/>
    <property type="project" value="InterPro"/>
</dbReference>
<dbReference type="InterPro" id="IPR020806">
    <property type="entry name" value="PKS_PP-bd"/>
</dbReference>
<dbReference type="PROSITE" id="PS00012">
    <property type="entry name" value="PHOSPHOPANTETHEINE"/>
    <property type="match status" value="1"/>
</dbReference>
<dbReference type="GO" id="GO:0008610">
    <property type="term" value="P:lipid biosynthetic process"/>
    <property type="evidence" value="ECO:0007669"/>
    <property type="project" value="UniProtKB-ARBA"/>
</dbReference>
<keyword evidence="6" id="KW-1185">Reference proteome</keyword>
<dbReference type="Gene3D" id="3.30.559.30">
    <property type="entry name" value="Nonribosomal peptide synthetase, condensation domain"/>
    <property type="match status" value="1"/>
</dbReference>
<dbReference type="GO" id="GO:0005829">
    <property type="term" value="C:cytosol"/>
    <property type="evidence" value="ECO:0007669"/>
    <property type="project" value="TreeGrafter"/>
</dbReference>
<proteinExistence type="predicted"/>
<dbReference type="InterPro" id="IPR009081">
    <property type="entry name" value="PP-bd_ACP"/>
</dbReference>
<protein>
    <submittedName>
        <fullName evidence="5">Phosphopantetheine attachment site</fullName>
    </submittedName>
</protein>
<dbReference type="GO" id="GO:0003824">
    <property type="term" value="F:catalytic activity"/>
    <property type="evidence" value="ECO:0007669"/>
    <property type="project" value="InterPro"/>
</dbReference>
<dbReference type="InterPro" id="IPR036736">
    <property type="entry name" value="ACP-like_sf"/>
</dbReference>
<dbReference type="OrthoDB" id="2472181at2"/>
<organism evidence="5 6">
    <name type="scientific">Microbispora rosea</name>
    <dbReference type="NCBI Taxonomy" id="58117"/>
    <lineage>
        <taxon>Bacteria</taxon>
        <taxon>Bacillati</taxon>
        <taxon>Actinomycetota</taxon>
        <taxon>Actinomycetes</taxon>
        <taxon>Streptosporangiales</taxon>
        <taxon>Streptosporangiaceae</taxon>
        <taxon>Microbispora</taxon>
    </lineage>
</organism>
<dbReference type="RefSeq" id="WP_076436532.1">
    <property type="nucleotide sequence ID" value="NZ_FTNI01000013.1"/>
</dbReference>
<evidence type="ECO:0000313" key="6">
    <source>
        <dbReference type="Proteomes" id="UP000186096"/>
    </source>
</evidence>
<sequence>MSPTLIGEGEQASLAQHGMWITEQMGCGGRVYHMPLAIRLDGPLDVDRLLAACHDVVRAHPQLAAALAERDGVVRLVPAAVPPPIKFEDVSGFEDAGREPGELVDRETSLALDLGTGPVARFTVFRLAPERHLLVFVAHHAVFDGMSKDILVRGLAAAYAGLPSQALPLTYGEAVERENAQVAKLLGDAAEFWHGRWSDRQDLRLPGLSGVSIRAAAGDAVDFALPADLAVAADKMGVTRFELVLAAVHTLLAAYGNEDAAVSVDLSTRIEETRGHIGLFVNELPVPAPAPAGRFAEFARAVRDELRATYRFREVPLARAVGGVSPRTALTPVSVSYRRRDGSEPEFPGVEASVDWMAFNQAVRGTLHLQVVDAQDGVAARLQFNPLVLSRSGCESVADHLLALLRAVAAAPDADVADLPLPSPVVDGAVEPSFARAGDVRAEEPSPSARGGAADAVPYLAEVGEIWREVLGMPEIGPDEDLFDLGGHSLSITQIIAKVRERMDVELSFDVFFDDPTINGIAAEVVRLREEA</sequence>
<dbReference type="STRING" id="58117.SAMN05421833_11383"/>
<dbReference type="Gene3D" id="3.30.559.10">
    <property type="entry name" value="Chloramphenicol acetyltransferase-like domain"/>
    <property type="match status" value="1"/>
</dbReference>
<accession>A0A1N7D2C4</accession>
<dbReference type="Pfam" id="PF00668">
    <property type="entry name" value="Condensation"/>
    <property type="match status" value="1"/>
</dbReference>
<evidence type="ECO:0000259" key="4">
    <source>
        <dbReference type="PROSITE" id="PS50075"/>
    </source>
</evidence>
<dbReference type="GO" id="GO:0044550">
    <property type="term" value="P:secondary metabolite biosynthetic process"/>
    <property type="evidence" value="ECO:0007669"/>
    <property type="project" value="TreeGrafter"/>
</dbReference>
<evidence type="ECO:0000313" key="5">
    <source>
        <dbReference type="EMBL" id="SIR70003.1"/>
    </source>
</evidence>
<dbReference type="InterPro" id="IPR001242">
    <property type="entry name" value="Condensation_dom"/>
</dbReference>
<keyword evidence="3" id="KW-0597">Phosphoprotein</keyword>
<dbReference type="SUPFAM" id="SSF52777">
    <property type="entry name" value="CoA-dependent acyltransferases"/>
    <property type="match status" value="2"/>
</dbReference>
<dbReference type="PANTHER" id="PTHR45527:SF1">
    <property type="entry name" value="FATTY ACID SYNTHASE"/>
    <property type="match status" value="1"/>
</dbReference>
<dbReference type="SUPFAM" id="SSF47336">
    <property type="entry name" value="ACP-like"/>
    <property type="match status" value="1"/>
</dbReference>
<name>A0A1N7D2C4_9ACTN</name>
<evidence type="ECO:0000256" key="2">
    <source>
        <dbReference type="ARBA" id="ARBA00022450"/>
    </source>
</evidence>
<dbReference type="GO" id="GO:0043041">
    <property type="term" value="P:amino acid activation for nonribosomal peptide biosynthetic process"/>
    <property type="evidence" value="ECO:0007669"/>
    <property type="project" value="TreeGrafter"/>
</dbReference>
<dbReference type="InterPro" id="IPR023213">
    <property type="entry name" value="CAT-like_dom_sf"/>
</dbReference>
<comment type="cofactor">
    <cofactor evidence="1">
        <name>pantetheine 4'-phosphate</name>
        <dbReference type="ChEBI" id="CHEBI:47942"/>
    </cofactor>
</comment>
<evidence type="ECO:0000256" key="3">
    <source>
        <dbReference type="ARBA" id="ARBA00022553"/>
    </source>
</evidence>
<keyword evidence="2" id="KW-0596">Phosphopantetheine</keyword>
<gene>
    <name evidence="5" type="ORF">SAMN05421833_11383</name>
</gene>
<dbReference type="AlphaFoldDB" id="A0A1N7D2C4"/>
<dbReference type="EMBL" id="FTNI01000013">
    <property type="protein sequence ID" value="SIR70003.1"/>
    <property type="molecule type" value="Genomic_DNA"/>
</dbReference>
<dbReference type="SMART" id="SM00823">
    <property type="entry name" value="PKS_PP"/>
    <property type="match status" value="1"/>
</dbReference>
<evidence type="ECO:0000256" key="1">
    <source>
        <dbReference type="ARBA" id="ARBA00001957"/>
    </source>
</evidence>
<dbReference type="Proteomes" id="UP000186096">
    <property type="component" value="Unassembled WGS sequence"/>
</dbReference>